<dbReference type="InterPro" id="IPR046262">
    <property type="entry name" value="DUF6295"/>
</dbReference>
<comment type="caution">
    <text evidence="1">The sequence shown here is derived from an EMBL/GenBank/DDBJ whole genome shotgun (WGS) entry which is preliminary data.</text>
</comment>
<dbReference type="Pfam" id="PF19812">
    <property type="entry name" value="DUF6295"/>
    <property type="match status" value="1"/>
</dbReference>
<dbReference type="AlphaFoldDB" id="A0A937W1A5"/>
<accession>A0A937W1A5</accession>
<dbReference type="Proteomes" id="UP000712673">
    <property type="component" value="Unassembled WGS sequence"/>
</dbReference>
<reference evidence="1" key="1">
    <citation type="submission" date="2019-03" db="EMBL/GenBank/DDBJ databases">
        <title>Lake Tanganyika Metagenome-Assembled Genomes (MAGs).</title>
        <authorList>
            <person name="Tran P."/>
        </authorList>
    </citation>
    <scope>NUCLEOTIDE SEQUENCE</scope>
    <source>
        <strain evidence="1">K_DeepCast_65m_m2_066</strain>
    </source>
</reference>
<protein>
    <submittedName>
        <fullName evidence="1">Uncharacterized protein</fullName>
    </submittedName>
</protein>
<sequence length="97" mass="10655">MCTMLTLQTKIAGCGKGAQGWFDLREANISYDHPFHFHLEHALNIDFVNEAQGPSARVAVELTPEAARALAMTILETLNKAEAGGFLEETPEHVHSH</sequence>
<dbReference type="EMBL" id="VGLS01000463">
    <property type="protein sequence ID" value="MBM3225033.1"/>
    <property type="molecule type" value="Genomic_DNA"/>
</dbReference>
<name>A0A937W1A5_UNCTE</name>
<organism evidence="1 2">
    <name type="scientific">Tectimicrobiota bacterium</name>
    <dbReference type="NCBI Taxonomy" id="2528274"/>
    <lineage>
        <taxon>Bacteria</taxon>
        <taxon>Pseudomonadati</taxon>
        <taxon>Nitrospinota/Tectimicrobiota group</taxon>
        <taxon>Candidatus Tectimicrobiota</taxon>
    </lineage>
</organism>
<evidence type="ECO:0000313" key="2">
    <source>
        <dbReference type="Proteomes" id="UP000712673"/>
    </source>
</evidence>
<gene>
    <name evidence="1" type="ORF">FJZ47_14695</name>
</gene>
<evidence type="ECO:0000313" key="1">
    <source>
        <dbReference type="EMBL" id="MBM3225033.1"/>
    </source>
</evidence>
<proteinExistence type="predicted"/>